<evidence type="ECO:0000313" key="5">
    <source>
        <dbReference type="Proteomes" id="UP000831290"/>
    </source>
</evidence>
<evidence type="ECO:0000256" key="1">
    <source>
        <dbReference type="ARBA" id="ARBA00006464"/>
    </source>
</evidence>
<dbReference type="InterPro" id="IPR003362">
    <property type="entry name" value="Bact_transf"/>
</dbReference>
<dbReference type="Proteomes" id="UP000831290">
    <property type="component" value="Chromosome"/>
</dbReference>
<dbReference type="KEGG" id="fbm:MQE35_15190"/>
<dbReference type="RefSeq" id="WP_255842342.1">
    <property type="nucleotide sequence ID" value="NZ_CP094358.1"/>
</dbReference>
<gene>
    <name evidence="4" type="ORF">MQE35_15190</name>
</gene>
<sequence>MYRSFFKRIIDVTGALLGLIVLCPVILITTLILLFTNRGKPFFIHPRPGKKEKVFHLIKFKTMNDKKDKNGNFLSFDQRVTKTGRFIRNFSLDEILQLINVLKGDMSLIGPRPLLIQYLSLYNATQKRRHNVKPGITGWAQVNGRNTISWEKKFEYDVWYVDNLSFLLDMKIIFLTIKKIIIKDGVNQSDNINMEPFTGNDHP</sequence>
<keyword evidence="2" id="KW-0472">Membrane</keyword>
<dbReference type="GO" id="GO:0016780">
    <property type="term" value="F:phosphotransferase activity, for other substituted phosphate groups"/>
    <property type="evidence" value="ECO:0007669"/>
    <property type="project" value="TreeGrafter"/>
</dbReference>
<evidence type="ECO:0000259" key="3">
    <source>
        <dbReference type="Pfam" id="PF02397"/>
    </source>
</evidence>
<dbReference type="EMBL" id="CP094358">
    <property type="protein sequence ID" value="UOB17072.1"/>
    <property type="molecule type" value="Genomic_DNA"/>
</dbReference>
<reference evidence="4" key="1">
    <citation type="submission" date="2022-03" db="EMBL/GenBank/DDBJ databases">
        <title>Description of Abyssus ytuae gen. nov., sp. nov., a novel member of the family Flavobacteriaceae isolated from the sediment of Mariana Trench.</title>
        <authorList>
            <person name="Zhang J."/>
            <person name="Xu X."/>
        </authorList>
    </citation>
    <scope>NUCLEOTIDE SEQUENCE</scope>
    <source>
        <strain evidence="4">MT3330</strain>
    </source>
</reference>
<proteinExistence type="inferred from homology"/>
<accession>A0A9E6ZK11</accession>
<comment type="similarity">
    <text evidence="1">Belongs to the bacterial sugar transferase family.</text>
</comment>
<dbReference type="PANTHER" id="PTHR30576:SF8">
    <property type="entry name" value="UNDECAPRENYL-PHOSPHATE GALACTOSE PHOSPHOTRANSFERASE"/>
    <property type="match status" value="1"/>
</dbReference>
<keyword evidence="2" id="KW-1133">Transmembrane helix</keyword>
<keyword evidence="5" id="KW-1185">Reference proteome</keyword>
<organism evidence="4 5">
    <name type="scientific">Abyssalbus ytuae</name>
    <dbReference type="NCBI Taxonomy" id="2926907"/>
    <lineage>
        <taxon>Bacteria</taxon>
        <taxon>Pseudomonadati</taxon>
        <taxon>Bacteroidota</taxon>
        <taxon>Flavobacteriia</taxon>
        <taxon>Flavobacteriales</taxon>
        <taxon>Flavobacteriaceae</taxon>
        <taxon>Abyssalbus</taxon>
    </lineage>
</organism>
<evidence type="ECO:0000313" key="4">
    <source>
        <dbReference type="EMBL" id="UOB17072.1"/>
    </source>
</evidence>
<feature type="transmembrane region" description="Helical" evidence="2">
    <location>
        <begin position="12"/>
        <end position="35"/>
    </location>
</feature>
<dbReference type="Pfam" id="PF02397">
    <property type="entry name" value="Bac_transf"/>
    <property type="match status" value="1"/>
</dbReference>
<dbReference type="AlphaFoldDB" id="A0A9E6ZK11"/>
<protein>
    <submittedName>
        <fullName evidence="4">Sugar transferase</fullName>
    </submittedName>
</protein>
<name>A0A9E6ZK11_9FLAO</name>
<keyword evidence="4" id="KW-0808">Transferase</keyword>
<dbReference type="PANTHER" id="PTHR30576">
    <property type="entry name" value="COLANIC BIOSYNTHESIS UDP-GLUCOSE LIPID CARRIER TRANSFERASE"/>
    <property type="match status" value="1"/>
</dbReference>
<evidence type="ECO:0000256" key="2">
    <source>
        <dbReference type="SAM" id="Phobius"/>
    </source>
</evidence>
<keyword evidence="2" id="KW-0812">Transmembrane</keyword>
<feature type="domain" description="Bacterial sugar transferase" evidence="3">
    <location>
        <begin position="7"/>
        <end position="181"/>
    </location>
</feature>